<accession>A0ABU7A6N9</accession>
<keyword evidence="1" id="KW-0812">Transmembrane</keyword>
<organism evidence="2 3">
    <name type="scientific">Ataeniobius toweri</name>
    <dbReference type="NCBI Taxonomy" id="208326"/>
    <lineage>
        <taxon>Eukaryota</taxon>
        <taxon>Metazoa</taxon>
        <taxon>Chordata</taxon>
        <taxon>Craniata</taxon>
        <taxon>Vertebrata</taxon>
        <taxon>Euteleostomi</taxon>
        <taxon>Actinopterygii</taxon>
        <taxon>Neopterygii</taxon>
        <taxon>Teleostei</taxon>
        <taxon>Neoteleostei</taxon>
        <taxon>Acanthomorphata</taxon>
        <taxon>Ovalentaria</taxon>
        <taxon>Atherinomorphae</taxon>
        <taxon>Cyprinodontiformes</taxon>
        <taxon>Goodeidae</taxon>
        <taxon>Ataeniobius</taxon>
    </lineage>
</organism>
<protein>
    <submittedName>
        <fullName evidence="2">Uncharacterized protein</fullName>
    </submittedName>
</protein>
<evidence type="ECO:0000256" key="1">
    <source>
        <dbReference type="SAM" id="Phobius"/>
    </source>
</evidence>
<comment type="caution">
    <text evidence="2">The sequence shown here is derived from an EMBL/GenBank/DDBJ whole genome shotgun (WGS) entry which is preliminary data.</text>
</comment>
<keyword evidence="3" id="KW-1185">Reference proteome</keyword>
<keyword evidence="1" id="KW-0472">Membrane</keyword>
<name>A0ABU7A6N9_9TELE</name>
<evidence type="ECO:0000313" key="3">
    <source>
        <dbReference type="Proteomes" id="UP001345963"/>
    </source>
</evidence>
<reference evidence="2 3" key="1">
    <citation type="submission" date="2021-07" db="EMBL/GenBank/DDBJ databases">
        <authorList>
            <person name="Palmer J.M."/>
        </authorList>
    </citation>
    <scope>NUCLEOTIDE SEQUENCE [LARGE SCALE GENOMIC DNA]</scope>
    <source>
        <strain evidence="2 3">AT_MEX2019</strain>
        <tissue evidence="2">Muscle</tissue>
    </source>
</reference>
<dbReference type="EMBL" id="JAHUTI010002966">
    <property type="protein sequence ID" value="MED6233628.1"/>
    <property type="molecule type" value="Genomic_DNA"/>
</dbReference>
<evidence type="ECO:0000313" key="2">
    <source>
        <dbReference type="EMBL" id="MED6233628.1"/>
    </source>
</evidence>
<keyword evidence="1" id="KW-1133">Transmembrane helix</keyword>
<feature type="transmembrane region" description="Helical" evidence="1">
    <location>
        <begin position="12"/>
        <end position="35"/>
    </location>
</feature>
<proteinExistence type="predicted"/>
<dbReference type="Proteomes" id="UP001345963">
    <property type="component" value="Unassembled WGS sequence"/>
</dbReference>
<sequence>MDAHFISNYDLHLLSINLFTCGMIQIGVFGSFLNIPSLMLPLSQLSWNVLQASKFFGLNIKYLIFVVDSVPFRSNRISISLDSVFIQVLQNVQTSLGLVL</sequence>
<gene>
    <name evidence="2" type="ORF">ATANTOWER_014208</name>
</gene>